<dbReference type="Proteomes" id="UP000472272">
    <property type="component" value="Chromosome 15"/>
</dbReference>
<dbReference type="GeneTree" id="ENSGT00940000155354"/>
<reference evidence="1" key="2">
    <citation type="submission" date="2025-08" db="UniProtKB">
        <authorList>
            <consortium name="Ensembl"/>
        </authorList>
    </citation>
    <scope>IDENTIFICATION</scope>
</reference>
<accession>A0A670K923</accession>
<evidence type="ECO:0000313" key="2">
    <source>
        <dbReference type="Proteomes" id="UP000472272"/>
    </source>
</evidence>
<dbReference type="Ensembl" id="ENSPMRT00000034818.1">
    <property type="protein sequence ID" value="ENSPMRP00000032830.1"/>
    <property type="gene ID" value="ENSPMRG00000021280.1"/>
</dbReference>
<gene>
    <name evidence="1" type="primary">DSCAML1</name>
</gene>
<organism evidence="1 2">
    <name type="scientific">Podarcis muralis</name>
    <name type="common">Wall lizard</name>
    <name type="synonym">Lacerta muralis</name>
    <dbReference type="NCBI Taxonomy" id="64176"/>
    <lineage>
        <taxon>Eukaryota</taxon>
        <taxon>Metazoa</taxon>
        <taxon>Chordata</taxon>
        <taxon>Craniata</taxon>
        <taxon>Vertebrata</taxon>
        <taxon>Euteleostomi</taxon>
        <taxon>Lepidosauria</taxon>
        <taxon>Squamata</taxon>
        <taxon>Bifurcata</taxon>
        <taxon>Unidentata</taxon>
        <taxon>Episquamata</taxon>
        <taxon>Laterata</taxon>
        <taxon>Lacertibaenia</taxon>
        <taxon>Lacertidae</taxon>
        <taxon>Podarcis</taxon>
    </lineage>
</organism>
<reference evidence="1" key="3">
    <citation type="submission" date="2025-09" db="UniProtKB">
        <authorList>
            <consortium name="Ensembl"/>
        </authorList>
    </citation>
    <scope>IDENTIFICATION</scope>
</reference>
<reference evidence="1 2" key="1">
    <citation type="journal article" date="2019" name="Proc. Natl. Acad. Sci. U.S.A.">
        <title>Regulatory changes in pterin and carotenoid genes underlie balanced color polymorphisms in the wall lizard.</title>
        <authorList>
            <person name="Andrade P."/>
            <person name="Pinho C."/>
            <person name="Perez I de Lanuza G."/>
            <person name="Afonso S."/>
            <person name="Brejcha J."/>
            <person name="Rubin C.J."/>
            <person name="Wallerman O."/>
            <person name="Pereira P."/>
            <person name="Sabatino S.J."/>
            <person name="Bellati A."/>
            <person name="Pellitteri-Rosa D."/>
            <person name="Bosakova Z."/>
            <person name="Bunikis I."/>
            <person name="Carretero M.A."/>
            <person name="Feiner N."/>
            <person name="Marsik P."/>
            <person name="Pauperio F."/>
            <person name="Salvi D."/>
            <person name="Soler L."/>
            <person name="While G.M."/>
            <person name="Uller T."/>
            <person name="Font E."/>
            <person name="Andersson L."/>
            <person name="Carneiro M."/>
        </authorList>
    </citation>
    <scope>NUCLEOTIDE SEQUENCE</scope>
</reference>
<keyword evidence="2" id="KW-1185">Reference proteome</keyword>
<protein>
    <submittedName>
        <fullName evidence="1">DS cell adhesion molecule like 1</fullName>
    </submittedName>
</protein>
<sequence>MTSMMSHTSVTSMPMGRCSSTLSRHLPSIALSTTTTISVLQRILRGKSGAQISGLKQFSGNLTQSGWRIKGQCVETWLFSSASSLLRCKNTSVLCPGRKTRFLSSQVRVEALLLLTPWSCCFLSHDICCHFLSSDPWARGTMDAG</sequence>
<evidence type="ECO:0000313" key="1">
    <source>
        <dbReference type="Ensembl" id="ENSPMRP00000032830.1"/>
    </source>
</evidence>
<proteinExistence type="predicted"/>
<name>A0A670K923_PODMU</name>
<dbReference type="AlphaFoldDB" id="A0A670K923"/>